<evidence type="ECO:0000313" key="4">
    <source>
        <dbReference type="EMBL" id="QUV93055.1"/>
    </source>
</evidence>
<protein>
    <submittedName>
        <fullName evidence="4">HlyD family efflux transporter periplasmic adaptor subunit</fullName>
    </submittedName>
</protein>
<dbReference type="Proteomes" id="UP000677668">
    <property type="component" value="Chromosome 1"/>
</dbReference>
<feature type="region of interest" description="Disordered" evidence="2">
    <location>
        <begin position="463"/>
        <end position="497"/>
    </location>
</feature>
<dbReference type="EMBL" id="CP072642">
    <property type="protein sequence ID" value="QUV93055.1"/>
    <property type="molecule type" value="Genomic_DNA"/>
</dbReference>
<organism evidence="4 5">
    <name type="scientific">Chloracidobacterium sp. N</name>
    <dbReference type="NCBI Taxonomy" id="2821540"/>
    <lineage>
        <taxon>Bacteria</taxon>
        <taxon>Pseudomonadati</taxon>
        <taxon>Acidobacteriota</taxon>
        <taxon>Terriglobia</taxon>
        <taxon>Terriglobales</taxon>
        <taxon>Acidobacteriaceae</taxon>
        <taxon>Chloracidobacterium</taxon>
        <taxon>Chloracidobacterium aggregatum</taxon>
    </lineage>
</organism>
<keyword evidence="3" id="KW-0812">Transmembrane</keyword>
<dbReference type="Gene3D" id="2.40.50.100">
    <property type="match status" value="1"/>
</dbReference>
<evidence type="ECO:0000256" key="3">
    <source>
        <dbReference type="SAM" id="Phobius"/>
    </source>
</evidence>
<feature type="transmembrane region" description="Helical" evidence="3">
    <location>
        <begin position="35"/>
        <end position="55"/>
    </location>
</feature>
<dbReference type="PANTHER" id="PTHR30386:SF18">
    <property type="entry name" value="INNER MEMBRANE PROTEIN YIAV-RELATED"/>
    <property type="match status" value="1"/>
</dbReference>
<accession>A0ABX8AWJ2</accession>
<proteinExistence type="predicted"/>
<evidence type="ECO:0000256" key="1">
    <source>
        <dbReference type="SAM" id="Coils"/>
    </source>
</evidence>
<feature type="coiled-coil region" evidence="1">
    <location>
        <begin position="118"/>
        <end position="191"/>
    </location>
</feature>
<keyword evidence="5" id="KW-1185">Reference proteome</keyword>
<keyword evidence="3" id="KW-0472">Membrane</keyword>
<feature type="coiled-coil region" evidence="1">
    <location>
        <begin position="274"/>
        <end position="301"/>
    </location>
</feature>
<dbReference type="RefSeq" id="WP_211421474.1">
    <property type="nucleotide sequence ID" value="NZ_CP072642.1"/>
</dbReference>
<reference evidence="4 5" key="1">
    <citation type="submission" date="2021-03" db="EMBL/GenBank/DDBJ databases">
        <title>Genomic and phenotypic characterization of Chloracidobacterium isolates provides evidence for multiple species.</title>
        <authorList>
            <person name="Saini M.K."/>
            <person name="Costas A.M.G."/>
            <person name="Tank M."/>
            <person name="Bryant D.A."/>
        </authorList>
    </citation>
    <scope>NUCLEOTIDE SEQUENCE [LARGE SCALE GENOMIC DNA]</scope>
    <source>
        <strain evidence="4 5">N</strain>
    </source>
</reference>
<keyword evidence="3" id="KW-1133">Transmembrane helix</keyword>
<evidence type="ECO:0000313" key="5">
    <source>
        <dbReference type="Proteomes" id="UP000677668"/>
    </source>
</evidence>
<dbReference type="InterPro" id="IPR050739">
    <property type="entry name" value="MFP"/>
</dbReference>
<evidence type="ECO:0000256" key="2">
    <source>
        <dbReference type="SAM" id="MobiDB-lite"/>
    </source>
</evidence>
<dbReference type="Gene3D" id="1.10.287.470">
    <property type="entry name" value="Helix hairpin bin"/>
    <property type="match status" value="1"/>
</dbReference>
<keyword evidence="1" id="KW-0175">Coiled coil</keyword>
<feature type="compositionally biased region" description="Basic and acidic residues" evidence="2">
    <location>
        <begin position="465"/>
        <end position="497"/>
    </location>
</feature>
<name>A0ABX8AWJ2_9BACT</name>
<gene>
    <name evidence="4" type="ORF">J8C05_06610</name>
</gene>
<sequence>MAQPARQLKAIPATLPSSKPQALQLVESPRPARPLALIMVLFLILLIFALIYVPWQQSITGVGQIIVFSPNDRPQNVQSQIPGRLKGWKVKEGDFVEAGMVIAEIAEIDAKFLDPNQLERLERQREFLFAQREAAQSRAAALLQQIKALEQSRNLAIPAAEERARQAADRLRSAEQALEAAKQKLLADELNFERIRDLNKGKKDADGNWIIQPGLRSDRDFELARQTVETSRADVIRLQAMLDAAIRDTKVGELDARRVENDTLATLSSAQSSYASAQETIASLSNSIQKLDIEIQNFRERIQQRQVIAPRAGQVTQLRAVGETETLKSGDVLCVLIPQMKEEEQAVELLISDFDAPLVRLGDPVRLQFEGFPAVQFVGWPSVAIGTFGGRVVSIDSVDDGLSRFRLLIRPDYDAINLGKDDPWPDPTMLRPGTQVTGWVMLRVVSLGFELWRQFNGFPPMFDRNPIERKKKPKDDKDKVKAKGKSGKDDDGDKDDK</sequence>
<dbReference type="PANTHER" id="PTHR30386">
    <property type="entry name" value="MEMBRANE FUSION SUBUNIT OF EMRAB-TOLC MULTIDRUG EFFLUX PUMP"/>
    <property type="match status" value="1"/>
</dbReference>